<gene>
    <name evidence="3" type="ORF">FKV24_001050</name>
</gene>
<dbReference type="Pfam" id="PF07179">
    <property type="entry name" value="SseB"/>
    <property type="match status" value="1"/>
</dbReference>
<dbReference type="Proteomes" id="UP000320431">
    <property type="component" value="Unassembled WGS sequence"/>
</dbReference>
<reference evidence="3 4" key="1">
    <citation type="submission" date="2019-10" db="EMBL/GenBank/DDBJ databases">
        <title>Lysobacter alkalisoli sp. nov., isolated from saline-alkaline soil.</title>
        <authorList>
            <person name="Sun J.-Q."/>
        </authorList>
    </citation>
    <scope>NUCLEOTIDE SEQUENCE [LARGE SCALE GENOMIC DNA]</scope>
    <source>
        <strain evidence="3 4">KCTC 42381</strain>
    </source>
</reference>
<evidence type="ECO:0008006" key="5">
    <source>
        <dbReference type="Google" id="ProtNLM"/>
    </source>
</evidence>
<feature type="domain" description="SseB protein N-terminal" evidence="1">
    <location>
        <begin position="7"/>
        <end position="113"/>
    </location>
</feature>
<accession>A0A508B4Y9</accession>
<proteinExistence type="predicted"/>
<dbReference type="InterPro" id="IPR009839">
    <property type="entry name" value="SseB_N"/>
</dbReference>
<comment type="caution">
    <text evidence="3">The sequence shown here is derived from an EMBL/GenBank/DDBJ whole genome shotgun (WGS) entry which is preliminary data.</text>
</comment>
<dbReference type="RefSeq" id="WP_141480872.1">
    <property type="nucleotide sequence ID" value="NZ_VICD02000007.1"/>
</dbReference>
<evidence type="ECO:0000259" key="2">
    <source>
        <dbReference type="Pfam" id="PF14581"/>
    </source>
</evidence>
<dbReference type="AlphaFoldDB" id="A0A508B4Y9"/>
<evidence type="ECO:0000313" key="3">
    <source>
        <dbReference type="EMBL" id="KAB8198600.1"/>
    </source>
</evidence>
<evidence type="ECO:0000259" key="1">
    <source>
        <dbReference type="Pfam" id="PF07179"/>
    </source>
</evidence>
<organism evidence="3 4">
    <name type="scientific">Marilutibacter maris</name>
    <dbReference type="NCBI Taxonomy" id="1605891"/>
    <lineage>
        <taxon>Bacteria</taxon>
        <taxon>Pseudomonadati</taxon>
        <taxon>Pseudomonadota</taxon>
        <taxon>Gammaproteobacteria</taxon>
        <taxon>Lysobacterales</taxon>
        <taxon>Lysobacteraceae</taxon>
        <taxon>Marilutibacter</taxon>
    </lineage>
</organism>
<evidence type="ECO:0000313" key="4">
    <source>
        <dbReference type="Proteomes" id="UP000320431"/>
    </source>
</evidence>
<dbReference type="Pfam" id="PF14581">
    <property type="entry name" value="SseB_C"/>
    <property type="match status" value="1"/>
</dbReference>
<protein>
    <recommendedName>
        <fullName evidence="5">SseB protein N-terminal domain-containing protein</fullName>
    </recommendedName>
</protein>
<dbReference type="EMBL" id="VICD02000007">
    <property type="protein sequence ID" value="KAB8198600.1"/>
    <property type="molecule type" value="Genomic_DNA"/>
</dbReference>
<sequence>MISESELEERLERARGNPEADQEFFRLLLEAAVYAHVPISDDSAKFRLIQFRHPDGFDALPFFTSESKAAAAAGRSARVVTFTGRELLEVTRGATLMLNPNDGGAVLYPEEVESLLTTGNIAQFRKDLWPDGGAWFGAPDYLPSWLIPALTQTLKRQSPVMSAYVIQTAPEANKNDVSLLIVLGVAPDQAERAVRACLTSMQPEIQRSPPELAIDLTVFDPAQGVPDFVTESCVEPFYRVQEASPHATVVWNSGPRGSRGS</sequence>
<name>A0A508B4Y9_9GAMM</name>
<dbReference type="InterPro" id="IPR027945">
    <property type="entry name" value="SseB_C"/>
</dbReference>
<feature type="domain" description="SseB protein C-terminal" evidence="2">
    <location>
        <begin position="137"/>
        <end position="238"/>
    </location>
</feature>